<evidence type="ECO:0000259" key="7">
    <source>
        <dbReference type="PROSITE" id="PS51201"/>
    </source>
</evidence>
<dbReference type="GO" id="GO:0015079">
    <property type="term" value="F:potassium ion transmembrane transporter activity"/>
    <property type="evidence" value="ECO:0007669"/>
    <property type="project" value="InterPro"/>
</dbReference>
<dbReference type="InterPro" id="IPR036291">
    <property type="entry name" value="NAD(P)-bd_dom_sf"/>
</dbReference>
<keyword evidence="2" id="KW-0813">Transport</keyword>
<evidence type="ECO:0000256" key="1">
    <source>
        <dbReference type="ARBA" id="ARBA00017378"/>
    </source>
</evidence>
<keyword evidence="3" id="KW-0633">Potassium transport</keyword>
<dbReference type="Pfam" id="PF02080">
    <property type="entry name" value="TrkA_C"/>
    <property type="match status" value="2"/>
</dbReference>
<dbReference type="InterPro" id="IPR006037">
    <property type="entry name" value="RCK_C"/>
</dbReference>
<protein>
    <recommendedName>
        <fullName evidence="1">Trk system potassium uptake protein TrkA</fullName>
    </recommendedName>
</protein>
<organism evidence="9 10">
    <name type="scientific">Desulfuromonas thiophila</name>
    <dbReference type="NCBI Taxonomy" id="57664"/>
    <lineage>
        <taxon>Bacteria</taxon>
        <taxon>Pseudomonadati</taxon>
        <taxon>Thermodesulfobacteriota</taxon>
        <taxon>Desulfuromonadia</taxon>
        <taxon>Desulfuromonadales</taxon>
        <taxon>Desulfuromonadaceae</taxon>
        <taxon>Desulfuromonas</taxon>
    </lineage>
</organism>
<dbReference type="InterPro" id="IPR006036">
    <property type="entry name" value="K_uptake_TrkA"/>
</dbReference>
<dbReference type="InterPro" id="IPR003148">
    <property type="entry name" value="RCK_N"/>
</dbReference>
<evidence type="ECO:0000313" key="10">
    <source>
        <dbReference type="Proteomes" id="UP000243205"/>
    </source>
</evidence>
<evidence type="ECO:0000256" key="2">
    <source>
        <dbReference type="ARBA" id="ARBA00022448"/>
    </source>
</evidence>
<dbReference type="NCBIfam" id="NF007032">
    <property type="entry name" value="PRK09496.1-4"/>
    <property type="match status" value="1"/>
</dbReference>
<feature type="domain" description="RCK C-terminal" evidence="8">
    <location>
        <begin position="370"/>
        <end position="450"/>
    </location>
</feature>
<feature type="domain" description="RCK C-terminal" evidence="8">
    <location>
        <begin position="141"/>
        <end position="225"/>
    </location>
</feature>
<dbReference type="Gene3D" id="3.40.50.720">
    <property type="entry name" value="NAD(P)-binding Rossmann-like Domain"/>
    <property type="match status" value="2"/>
</dbReference>
<dbReference type="PRINTS" id="PR00335">
    <property type="entry name" value="KUPTAKETRKA"/>
</dbReference>
<dbReference type="NCBIfam" id="NF007039">
    <property type="entry name" value="PRK09496.3-2"/>
    <property type="match status" value="1"/>
</dbReference>
<dbReference type="PROSITE" id="PS51201">
    <property type="entry name" value="RCK_N"/>
    <property type="match status" value="2"/>
</dbReference>
<evidence type="ECO:0000313" key="9">
    <source>
        <dbReference type="EMBL" id="SDE02679.1"/>
    </source>
</evidence>
<dbReference type="PANTHER" id="PTHR43833">
    <property type="entry name" value="POTASSIUM CHANNEL PROTEIN 2-RELATED-RELATED"/>
    <property type="match status" value="1"/>
</dbReference>
<dbReference type="AlphaFoldDB" id="A0A1G6ZJ47"/>
<dbReference type="Proteomes" id="UP000243205">
    <property type="component" value="Unassembled WGS sequence"/>
</dbReference>
<dbReference type="InterPro" id="IPR036721">
    <property type="entry name" value="RCK_C_sf"/>
</dbReference>
<keyword evidence="4" id="KW-0630">Potassium</keyword>
<dbReference type="SUPFAM" id="SSF116726">
    <property type="entry name" value="TrkA C-terminal domain-like"/>
    <property type="match status" value="2"/>
</dbReference>
<keyword evidence="10" id="KW-1185">Reference proteome</keyword>
<gene>
    <name evidence="9" type="ORF">SAMN05661003_10312</name>
</gene>
<feature type="domain" description="RCK N-terminal" evidence="7">
    <location>
        <begin position="233"/>
        <end position="352"/>
    </location>
</feature>
<reference evidence="10" key="1">
    <citation type="submission" date="2016-10" db="EMBL/GenBank/DDBJ databases">
        <authorList>
            <person name="Varghese N."/>
            <person name="Submissions S."/>
        </authorList>
    </citation>
    <scope>NUCLEOTIDE SEQUENCE [LARGE SCALE GENOMIC DNA]</scope>
    <source>
        <strain evidence="10">DSM 8987</strain>
    </source>
</reference>
<keyword evidence="5" id="KW-0520">NAD</keyword>
<dbReference type="Pfam" id="PF02254">
    <property type="entry name" value="TrkA_N"/>
    <property type="match status" value="2"/>
</dbReference>
<dbReference type="PROSITE" id="PS51202">
    <property type="entry name" value="RCK_C"/>
    <property type="match status" value="2"/>
</dbReference>
<name>A0A1G6ZJ47_9BACT</name>
<proteinExistence type="predicted"/>
<dbReference type="Gene3D" id="3.30.70.1450">
    <property type="entry name" value="Regulator of K+ conductance, C-terminal domain"/>
    <property type="match status" value="2"/>
</dbReference>
<dbReference type="InterPro" id="IPR050721">
    <property type="entry name" value="Trk_Ktr_HKT_K-transport"/>
</dbReference>
<feature type="domain" description="RCK N-terminal" evidence="7">
    <location>
        <begin position="1"/>
        <end position="121"/>
    </location>
</feature>
<dbReference type="EMBL" id="FNAQ01000003">
    <property type="protein sequence ID" value="SDE02679.1"/>
    <property type="molecule type" value="Genomic_DNA"/>
</dbReference>
<evidence type="ECO:0000259" key="8">
    <source>
        <dbReference type="PROSITE" id="PS51202"/>
    </source>
</evidence>
<dbReference type="RefSeq" id="WP_143012076.1">
    <property type="nucleotide sequence ID" value="NZ_CALFZY010000011.1"/>
</dbReference>
<evidence type="ECO:0000256" key="3">
    <source>
        <dbReference type="ARBA" id="ARBA00022538"/>
    </source>
</evidence>
<dbReference type="OrthoDB" id="9775180at2"/>
<dbReference type="NCBIfam" id="NF007031">
    <property type="entry name" value="PRK09496.1-2"/>
    <property type="match status" value="1"/>
</dbReference>
<dbReference type="PANTHER" id="PTHR43833:SF5">
    <property type="entry name" value="TRK SYSTEM POTASSIUM UPTAKE PROTEIN TRKA"/>
    <property type="match status" value="1"/>
</dbReference>
<dbReference type="STRING" id="57664.SAMN05661003_10312"/>
<dbReference type="SUPFAM" id="SSF51735">
    <property type="entry name" value="NAD(P)-binding Rossmann-fold domains"/>
    <property type="match status" value="2"/>
</dbReference>
<dbReference type="GO" id="GO:0005886">
    <property type="term" value="C:plasma membrane"/>
    <property type="evidence" value="ECO:0007669"/>
    <property type="project" value="InterPro"/>
</dbReference>
<accession>A0A1G6ZJ47</accession>
<evidence type="ECO:0000256" key="6">
    <source>
        <dbReference type="ARBA" id="ARBA00023065"/>
    </source>
</evidence>
<evidence type="ECO:0000256" key="4">
    <source>
        <dbReference type="ARBA" id="ARBA00022958"/>
    </source>
</evidence>
<evidence type="ECO:0000256" key="5">
    <source>
        <dbReference type="ARBA" id="ARBA00023027"/>
    </source>
</evidence>
<keyword evidence="6" id="KW-0406">Ion transport</keyword>
<sequence length="450" mass="49457">MKILIVGAGQVGYFLCERLSHEGHEVVLIDRDETHLRRAQDRLNVLGLLGNGASAEILEQANIRQTDIFIAVTDLDEVNILACLLAREYEVRTRIARVRSIEYRSHGAVLSKEKLGIDLLINPADEVADEMVKIASRSGAFDVAEFVEGKIQFLGYHMTKDSPLCGLTLRELGELRGMYRFVVAAIGRRDKTIIPRGDDGIEAGDDLYLFAHEQDLPAIQYLLQGKTSRSRRGPRVFVLGGGQVGQRVALQLEEQGCDIRLIDRDPLRCQQLAARLKKTIVLQASGTDIHALLEEGLEQADVLITTTERDETNILCALLYKQHCQGRALALVNKPELLTLAPSLGIDACISPRLAAAGAILKYVRRGGVVSLATIEGSNAEAMEIVVREGNRHCEVPLKKLDFPANAIIGAIVRGDHYEIASGDSVLRAGDRVVVFALPEAQSRVDRFFA</sequence>
<dbReference type="NCBIfam" id="NF007041">
    <property type="entry name" value="PRK09496.3-4"/>
    <property type="match status" value="1"/>
</dbReference>